<evidence type="ECO:0000256" key="2">
    <source>
        <dbReference type="SAM" id="Phobius"/>
    </source>
</evidence>
<comment type="caution">
    <text evidence="3">The sequence shown here is derived from an EMBL/GenBank/DDBJ whole genome shotgun (WGS) entry which is preliminary data.</text>
</comment>
<feature type="compositionally biased region" description="Basic and acidic residues" evidence="1">
    <location>
        <begin position="1"/>
        <end position="10"/>
    </location>
</feature>
<feature type="transmembrane region" description="Helical" evidence="2">
    <location>
        <begin position="153"/>
        <end position="175"/>
    </location>
</feature>
<dbReference type="AlphaFoldDB" id="A0A545AEM4"/>
<feature type="transmembrane region" description="Helical" evidence="2">
    <location>
        <begin position="325"/>
        <end position="346"/>
    </location>
</feature>
<feature type="transmembrane region" description="Helical" evidence="2">
    <location>
        <begin position="283"/>
        <end position="304"/>
    </location>
</feature>
<feature type="transmembrane region" description="Helical" evidence="2">
    <location>
        <begin position="245"/>
        <end position="263"/>
    </location>
</feature>
<gene>
    <name evidence="3" type="ORF">FL583_38260</name>
</gene>
<feature type="transmembrane region" description="Helical" evidence="2">
    <location>
        <begin position="378"/>
        <end position="396"/>
    </location>
</feature>
<accession>A0A545AEM4</accession>
<evidence type="ECO:0000256" key="1">
    <source>
        <dbReference type="SAM" id="MobiDB-lite"/>
    </source>
</evidence>
<feature type="transmembrane region" description="Helical" evidence="2">
    <location>
        <begin position="182"/>
        <end position="204"/>
    </location>
</feature>
<reference evidence="3 4" key="1">
    <citation type="submission" date="2019-07" db="EMBL/GenBank/DDBJ databases">
        <title>Cryptosporangium phraense sp. nov., isolated from plant litter.</title>
        <authorList>
            <person name="Suriyachadkun C."/>
        </authorList>
    </citation>
    <scope>NUCLEOTIDE SEQUENCE [LARGE SCALE GENOMIC DNA]</scope>
    <source>
        <strain evidence="3 4">A-T 5661</strain>
    </source>
</reference>
<dbReference type="OrthoDB" id="3579673at2"/>
<organism evidence="3 4">
    <name type="scientific">Cryptosporangium phraense</name>
    <dbReference type="NCBI Taxonomy" id="2593070"/>
    <lineage>
        <taxon>Bacteria</taxon>
        <taxon>Bacillati</taxon>
        <taxon>Actinomycetota</taxon>
        <taxon>Actinomycetes</taxon>
        <taxon>Cryptosporangiales</taxon>
        <taxon>Cryptosporangiaceae</taxon>
        <taxon>Cryptosporangium</taxon>
    </lineage>
</organism>
<keyword evidence="2" id="KW-0812">Transmembrane</keyword>
<feature type="transmembrane region" description="Helical" evidence="2">
    <location>
        <begin position="118"/>
        <end position="141"/>
    </location>
</feature>
<dbReference type="EMBL" id="VIRS01000057">
    <property type="protein sequence ID" value="TQS39788.1"/>
    <property type="molecule type" value="Genomic_DNA"/>
</dbReference>
<dbReference type="GO" id="GO:0005886">
    <property type="term" value="C:plasma membrane"/>
    <property type="evidence" value="ECO:0007669"/>
    <property type="project" value="UniProtKB-SubCell"/>
</dbReference>
<sequence>MGRARGVADRRRPRLPAQPGHDGRGRAGRGGGVTWLAWRQQRWALVGSAVVVALYSVAATGHPPWVAQLVSATNDFGDPAYVLALGFGACWAAPLLARERQRGTIDLAYTQSVSRLRWVLARTAPVFVVAAVTTFVLVAAVRLLGKPPTTPAWAPGLIALVLLTVALGFAAGAVLGRTVRAMAATVAGFFVVMVASGVVFGWLVPVVSPDWQRESMRASLWLAVGHGMLSALLEMHRNVDDHGSATRAIVSYLPAALGVFWGAPLLARPLQDGTAELFWARRLRWLSLALATVTVVTLATAQAVRSILPSVLGGFDVRYTYDVTSTAAVGYTCFAVALGVFAGAVLGRVEPAMAATLIGYAVTRFAWGEVGFPGHEPAFFGGAAGLLVVAVFVLVLRRGAGSR</sequence>
<keyword evidence="2" id="KW-0472">Membrane</keyword>
<keyword evidence="2" id="KW-1133">Transmembrane helix</keyword>
<evidence type="ECO:0000313" key="4">
    <source>
        <dbReference type="Proteomes" id="UP000317982"/>
    </source>
</evidence>
<feature type="transmembrane region" description="Helical" evidence="2">
    <location>
        <begin position="80"/>
        <end position="97"/>
    </location>
</feature>
<dbReference type="Proteomes" id="UP000317982">
    <property type="component" value="Unassembled WGS sequence"/>
</dbReference>
<feature type="transmembrane region" description="Helical" evidence="2">
    <location>
        <begin position="43"/>
        <end position="60"/>
    </location>
</feature>
<proteinExistence type="predicted"/>
<name>A0A545AEM4_9ACTN</name>
<feature type="region of interest" description="Disordered" evidence="1">
    <location>
        <begin position="1"/>
        <end position="28"/>
    </location>
</feature>
<protein>
    <submittedName>
        <fullName evidence="3">ABC transporter permease subunit</fullName>
    </submittedName>
</protein>
<evidence type="ECO:0000313" key="3">
    <source>
        <dbReference type="EMBL" id="TQS39788.1"/>
    </source>
</evidence>
<keyword evidence="4" id="KW-1185">Reference proteome</keyword>
<dbReference type="InParanoid" id="A0A545AEM4"/>
<dbReference type="GO" id="GO:0140359">
    <property type="term" value="F:ABC-type transporter activity"/>
    <property type="evidence" value="ECO:0007669"/>
    <property type="project" value="InterPro"/>
</dbReference>